<sequence>MNFEEYLISKKIDASAFAAAEPSVFEKWKLDFEQMHPNSFTVQKLNLINPIRRKYHLKVVEAPAKTEPAAEKQAEKQNPIAEATPAAAPPIVAKPAVSRPIMKPKIN</sequence>
<protein>
    <submittedName>
        <fullName evidence="2">Uncharacterized protein</fullName>
    </submittedName>
</protein>
<feature type="compositionally biased region" description="Low complexity" evidence="1">
    <location>
        <begin position="76"/>
        <end position="87"/>
    </location>
</feature>
<comment type="caution">
    <text evidence="2">The sequence shown here is derived from an EMBL/GenBank/DDBJ whole genome shotgun (WGS) entry which is preliminary data.</text>
</comment>
<dbReference type="Proteomes" id="UP000772618">
    <property type="component" value="Unassembled WGS sequence"/>
</dbReference>
<accession>A0ABS5VTG3</accession>
<feature type="region of interest" description="Disordered" evidence="1">
    <location>
        <begin position="64"/>
        <end position="87"/>
    </location>
</feature>
<dbReference type="RefSeq" id="WP_254154314.1">
    <property type="nucleotide sequence ID" value="NZ_JAHESD010000029.1"/>
</dbReference>
<dbReference type="EMBL" id="JAHESD010000029">
    <property type="protein sequence ID" value="MBT1704348.1"/>
    <property type="molecule type" value="Genomic_DNA"/>
</dbReference>
<keyword evidence="3" id="KW-1185">Reference proteome</keyword>
<evidence type="ECO:0000313" key="3">
    <source>
        <dbReference type="Proteomes" id="UP000772618"/>
    </source>
</evidence>
<name>A0ABS5VTG3_9BACT</name>
<organism evidence="2 3">
    <name type="scientific">Chryseosolibacter indicus</name>
    <dbReference type="NCBI Taxonomy" id="2782351"/>
    <lineage>
        <taxon>Bacteria</taxon>
        <taxon>Pseudomonadati</taxon>
        <taxon>Bacteroidota</taxon>
        <taxon>Cytophagia</taxon>
        <taxon>Cytophagales</taxon>
        <taxon>Chryseotaleaceae</taxon>
        <taxon>Chryseosolibacter</taxon>
    </lineage>
</organism>
<reference evidence="2 3" key="1">
    <citation type="submission" date="2021-05" db="EMBL/GenBank/DDBJ databases">
        <title>A Polyphasic approach of four new species of the genus Ohtaekwangia: Ohtaekwangia histidinii sp. nov., Ohtaekwangia cretensis sp. nov., Ohtaekwangia indiensis sp. nov., Ohtaekwangia reichenbachii sp. nov. from diverse environment.</title>
        <authorList>
            <person name="Octaviana S."/>
        </authorList>
    </citation>
    <scope>NUCLEOTIDE SEQUENCE [LARGE SCALE GENOMIC DNA]</scope>
    <source>
        <strain evidence="2 3">PWU20</strain>
    </source>
</reference>
<evidence type="ECO:0000313" key="2">
    <source>
        <dbReference type="EMBL" id="MBT1704348.1"/>
    </source>
</evidence>
<evidence type="ECO:0000256" key="1">
    <source>
        <dbReference type="SAM" id="MobiDB-lite"/>
    </source>
</evidence>
<proteinExistence type="predicted"/>
<gene>
    <name evidence="2" type="ORF">KK060_13720</name>
</gene>